<keyword evidence="1" id="KW-0732">Signal</keyword>
<evidence type="ECO:0000313" key="3">
    <source>
        <dbReference type="EMBL" id="MDF8332742.1"/>
    </source>
</evidence>
<evidence type="ECO:0000259" key="2">
    <source>
        <dbReference type="Pfam" id="PF05229"/>
    </source>
</evidence>
<dbReference type="Pfam" id="PF05229">
    <property type="entry name" value="SCPU"/>
    <property type="match status" value="1"/>
</dbReference>
<reference evidence="3 4" key="1">
    <citation type="submission" date="2023-03" db="EMBL/GenBank/DDBJ databases">
        <title>Novosphingobium cyanobacteriorum sp. nov., isolated from a eutrophic reservoir during the Microcystis bloom period.</title>
        <authorList>
            <person name="Kang M."/>
            <person name="Le V."/>
            <person name="Ko S.-R."/>
            <person name="Lee S.-A."/>
            <person name="Ahn C.-Y."/>
        </authorList>
    </citation>
    <scope>NUCLEOTIDE SEQUENCE [LARGE SCALE GENOMIC DNA]</scope>
    <source>
        <strain evidence="3 4">HBC54</strain>
    </source>
</reference>
<sequence length="171" mass="16853">MKVPFINHAASSTGVFAALILAIAPTTGQAATATDTMAVSATVQSACIVAASALSFGSYNPTAGTNADATTTLSVTCTSGTSYTVGLSAGNGSGATVTSRKLTNGGNTLNYALYQDSARTTNWGNTPGTDTPASAVAGSSATTLTVYGRIASGQNVPAGSYTDSVTVTVNY</sequence>
<dbReference type="SMART" id="SM00972">
    <property type="entry name" value="SCPU"/>
    <property type="match status" value="1"/>
</dbReference>
<dbReference type="InterPro" id="IPR007893">
    <property type="entry name" value="Spore_coat_U/FanG"/>
</dbReference>
<dbReference type="PANTHER" id="PTHR37089">
    <property type="entry name" value="PROTEIN U-RELATED"/>
    <property type="match status" value="1"/>
</dbReference>
<feature type="domain" description="Spore coat protein U/FanG" evidence="2">
    <location>
        <begin position="34"/>
        <end position="168"/>
    </location>
</feature>
<proteinExistence type="predicted"/>
<dbReference type="PANTHER" id="PTHR37089:SF4">
    <property type="entry name" value="EXPORTED PROTEIN"/>
    <property type="match status" value="1"/>
</dbReference>
<keyword evidence="4" id="KW-1185">Reference proteome</keyword>
<name>A0ABT6CFY3_9SPHN</name>
<protein>
    <submittedName>
        <fullName evidence="3">Spore coat U domain-containing protein</fullName>
    </submittedName>
</protein>
<accession>A0ABT6CFY3</accession>
<feature type="signal peptide" evidence="1">
    <location>
        <begin position="1"/>
        <end position="30"/>
    </location>
</feature>
<evidence type="ECO:0000313" key="4">
    <source>
        <dbReference type="Proteomes" id="UP001222770"/>
    </source>
</evidence>
<gene>
    <name evidence="3" type="ORF">POM99_05995</name>
</gene>
<dbReference type="EMBL" id="JAROCY010000004">
    <property type="protein sequence ID" value="MDF8332742.1"/>
    <property type="molecule type" value="Genomic_DNA"/>
</dbReference>
<comment type="caution">
    <text evidence="3">The sequence shown here is derived from an EMBL/GenBank/DDBJ whole genome shotgun (WGS) entry which is preliminary data.</text>
</comment>
<evidence type="ECO:0000256" key="1">
    <source>
        <dbReference type="SAM" id="SignalP"/>
    </source>
</evidence>
<feature type="chain" id="PRO_5045214247" evidence="1">
    <location>
        <begin position="31"/>
        <end position="171"/>
    </location>
</feature>
<dbReference type="Gene3D" id="2.60.40.1090">
    <property type="entry name" value="Fimbrial-type adhesion domain"/>
    <property type="match status" value="1"/>
</dbReference>
<organism evidence="3 4">
    <name type="scientific">Novosphingobium cyanobacteriorum</name>
    <dbReference type="NCBI Taxonomy" id="3024215"/>
    <lineage>
        <taxon>Bacteria</taxon>
        <taxon>Pseudomonadati</taxon>
        <taxon>Pseudomonadota</taxon>
        <taxon>Alphaproteobacteria</taxon>
        <taxon>Sphingomonadales</taxon>
        <taxon>Sphingomonadaceae</taxon>
        <taxon>Novosphingobium</taxon>
    </lineage>
</organism>
<dbReference type="InterPro" id="IPR036937">
    <property type="entry name" value="Adhesion_dom_fimbrial_sf"/>
</dbReference>
<dbReference type="InterPro" id="IPR053167">
    <property type="entry name" value="Spore_coat_component"/>
</dbReference>
<dbReference type="Proteomes" id="UP001222770">
    <property type="component" value="Unassembled WGS sequence"/>
</dbReference>
<dbReference type="RefSeq" id="WP_277275943.1">
    <property type="nucleotide sequence ID" value="NZ_JAROCY010000004.1"/>
</dbReference>